<dbReference type="PROSITE" id="PS51257">
    <property type="entry name" value="PROKAR_LIPOPROTEIN"/>
    <property type="match status" value="1"/>
</dbReference>
<dbReference type="SMART" id="SM00909">
    <property type="entry name" value="Germane"/>
    <property type="match status" value="2"/>
</dbReference>
<keyword evidence="1" id="KW-0732">Signal</keyword>
<dbReference type="EMBL" id="AP024169">
    <property type="protein sequence ID" value="BCN31749.1"/>
    <property type="molecule type" value="Genomic_DNA"/>
</dbReference>
<dbReference type="KEGG" id="ahb:bsdtb5_30440"/>
<keyword evidence="4" id="KW-1185">Reference proteome</keyword>
<gene>
    <name evidence="3" type="ORF">bsdtb5_30440</name>
</gene>
<organism evidence="3 4">
    <name type="scientific">Anaeromicropila herbilytica</name>
    <dbReference type="NCBI Taxonomy" id="2785025"/>
    <lineage>
        <taxon>Bacteria</taxon>
        <taxon>Bacillati</taxon>
        <taxon>Bacillota</taxon>
        <taxon>Clostridia</taxon>
        <taxon>Lachnospirales</taxon>
        <taxon>Lachnospiraceae</taxon>
        <taxon>Anaeromicropila</taxon>
    </lineage>
</organism>
<dbReference type="RefSeq" id="WP_271712845.1">
    <property type="nucleotide sequence ID" value="NZ_AP024169.1"/>
</dbReference>
<evidence type="ECO:0000256" key="1">
    <source>
        <dbReference type="SAM" id="SignalP"/>
    </source>
</evidence>
<feature type="domain" description="GerMN" evidence="2">
    <location>
        <begin position="203"/>
        <end position="292"/>
    </location>
</feature>
<feature type="chain" id="PRO_5038774832" description="GerMN domain-containing protein" evidence="1">
    <location>
        <begin position="21"/>
        <end position="311"/>
    </location>
</feature>
<proteinExistence type="predicted"/>
<accession>A0A7R7EMV9</accession>
<name>A0A7R7EMV9_9FIRM</name>
<dbReference type="InterPro" id="IPR019606">
    <property type="entry name" value="GerMN"/>
</dbReference>
<evidence type="ECO:0000313" key="3">
    <source>
        <dbReference type="EMBL" id="BCN31749.1"/>
    </source>
</evidence>
<feature type="domain" description="GerMN" evidence="2">
    <location>
        <begin position="61"/>
        <end position="147"/>
    </location>
</feature>
<evidence type="ECO:0000259" key="2">
    <source>
        <dbReference type="SMART" id="SM00909"/>
    </source>
</evidence>
<dbReference type="AlphaFoldDB" id="A0A7R7EMV9"/>
<dbReference type="Proteomes" id="UP000595897">
    <property type="component" value="Chromosome"/>
</dbReference>
<protein>
    <recommendedName>
        <fullName evidence="2">GerMN domain-containing protein</fullName>
    </recommendedName>
</protein>
<sequence>MKKIVIIICFALLVLSGCQGKSEGKDTSNDTNKYIYYVDNDNTMVVKKIYKPKATNKDDLIAEYIRQLRKEPKDIELKKTIPDTVNIKNYKLDEDAQLTINFDANYSQLTGIEEILCRAAVVKTLSQVDGVDYIEFNVNGKPLMDSHDQPVGYMNAEDFIMNSGEEITYYQDAKITLYYANKKGDKLKESHIVVTYDGTISMEEVVIRQLMKGPLKKDKGEQKSTIPKDTKLIKVSTKDGVCYVDFDEKFLDKLSDITDEVAIYSIVDSLVELPNVNKVQFLINGEKQESYRQAVSIDDVLVRNFEIIDTK</sequence>
<evidence type="ECO:0000313" key="4">
    <source>
        <dbReference type="Proteomes" id="UP000595897"/>
    </source>
</evidence>
<feature type="signal peptide" evidence="1">
    <location>
        <begin position="1"/>
        <end position="20"/>
    </location>
</feature>
<dbReference type="Pfam" id="PF10646">
    <property type="entry name" value="Germane"/>
    <property type="match status" value="2"/>
</dbReference>
<reference evidence="3 4" key="1">
    <citation type="submission" date="2020-11" db="EMBL/GenBank/DDBJ databases">
        <title>Draft genome sequencing of a Lachnospiraceae strain isolated from anoxic soil subjected to BSD treatment.</title>
        <authorList>
            <person name="Uek A."/>
            <person name="Tonouchi A."/>
        </authorList>
    </citation>
    <scope>NUCLEOTIDE SEQUENCE [LARGE SCALE GENOMIC DNA]</scope>
    <source>
        <strain evidence="3 4">TB5</strain>
    </source>
</reference>